<organism evidence="2">
    <name type="scientific">Heterosigma akashiwo</name>
    <name type="common">Chromophytic alga</name>
    <name type="synonym">Heterosigma carterae</name>
    <dbReference type="NCBI Taxonomy" id="2829"/>
    <lineage>
        <taxon>Eukaryota</taxon>
        <taxon>Sar</taxon>
        <taxon>Stramenopiles</taxon>
        <taxon>Ochrophyta</taxon>
        <taxon>Raphidophyceae</taxon>
        <taxon>Chattonellales</taxon>
        <taxon>Chattonellaceae</taxon>
        <taxon>Heterosigma</taxon>
    </lineage>
</organism>
<sequence>MELHSKAFKLAVRRLEREGRKVFGSIAAPRYGHKVGFCEEIKSNTAFVFTQNIKKANRDQVTEVVAAALLSKFGRKQQVERINQSDKGEEEEKTGAC</sequence>
<feature type="compositionally biased region" description="Basic and acidic residues" evidence="1">
    <location>
        <begin position="77"/>
        <end position="87"/>
    </location>
</feature>
<dbReference type="InterPro" id="IPR027417">
    <property type="entry name" value="P-loop_NTPase"/>
</dbReference>
<evidence type="ECO:0000256" key="1">
    <source>
        <dbReference type="SAM" id="MobiDB-lite"/>
    </source>
</evidence>
<reference evidence="2" key="1">
    <citation type="submission" date="2021-01" db="EMBL/GenBank/DDBJ databases">
        <authorList>
            <person name="Corre E."/>
            <person name="Pelletier E."/>
            <person name="Niang G."/>
            <person name="Scheremetjew M."/>
            <person name="Finn R."/>
            <person name="Kale V."/>
            <person name="Holt S."/>
            <person name="Cochrane G."/>
            <person name="Meng A."/>
            <person name="Brown T."/>
            <person name="Cohen L."/>
        </authorList>
    </citation>
    <scope>NUCLEOTIDE SEQUENCE</scope>
    <source>
        <strain evidence="2">CCMP3107</strain>
    </source>
</reference>
<dbReference type="EMBL" id="HBIU01011970">
    <property type="protein sequence ID" value="CAE0626666.1"/>
    <property type="molecule type" value="Transcribed_RNA"/>
</dbReference>
<proteinExistence type="predicted"/>
<dbReference type="Gene3D" id="3.40.50.300">
    <property type="entry name" value="P-loop containing nucleotide triphosphate hydrolases"/>
    <property type="match status" value="1"/>
</dbReference>
<accession>A0A7S3XMZ9</accession>
<protein>
    <submittedName>
        <fullName evidence="2">Uncharacterized protein</fullName>
    </submittedName>
</protein>
<dbReference type="AlphaFoldDB" id="A0A7S3XMZ9"/>
<feature type="compositionally biased region" description="Acidic residues" evidence="1">
    <location>
        <begin position="88"/>
        <end position="97"/>
    </location>
</feature>
<feature type="region of interest" description="Disordered" evidence="1">
    <location>
        <begin position="76"/>
        <end position="97"/>
    </location>
</feature>
<evidence type="ECO:0000313" key="2">
    <source>
        <dbReference type="EMBL" id="CAE0626666.1"/>
    </source>
</evidence>
<name>A0A7S3XMZ9_HETAK</name>
<gene>
    <name evidence="2" type="ORF">HAKA00212_LOCUS5341</name>
</gene>